<dbReference type="Proteomes" id="UP001629953">
    <property type="component" value="Unassembled WGS sequence"/>
</dbReference>
<keyword evidence="3" id="KW-1185">Reference proteome</keyword>
<dbReference type="RefSeq" id="WP_408624437.1">
    <property type="nucleotide sequence ID" value="NZ_JBEQCT010000007.1"/>
</dbReference>
<comment type="caution">
    <text evidence="2">The sequence shown here is derived from an EMBL/GenBank/DDBJ whole genome shotgun (WGS) entry which is preliminary data.</text>
</comment>
<dbReference type="InterPro" id="IPR016181">
    <property type="entry name" value="Acyl_CoA_acyltransferase"/>
</dbReference>
<dbReference type="EMBL" id="JBEQCT010000007">
    <property type="protein sequence ID" value="MFM2486155.1"/>
    <property type="molecule type" value="Genomic_DNA"/>
</dbReference>
<dbReference type="PROSITE" id="PS51186">
    <property type="entry name" value="GNAT"/>
    <property type="match status" value="1"/>
</dbReference>
<evidence type="ECO:0000313" key="3">
    <source>
        <dbReference type="Proteomes" id="UP001629953"/>
    </source>
</evidence>
<gene>
    <name evidence="2" type="ORF">ABUE30_13970</name>
</gene>
<protein>
    <submittedName>
        <fullName evidence="2">GNAT family N-acetyltransferase</fullName>
    </submittedName>
</protein>
<organism evidence="2 3">
    <name type="scientific">Celerinatantimonas yamalensis</name>
    <dbReference type="NCBI Taxonomy" id="559956"/>
    <lineage>
        <taxon>Bacteria</taxon>
        <taxon>Pseudomonadati</taxon>
        <taxon>Pseudomonadota</taxon>
        <taxon>Gammaproteobacteria</taxon>
        <taxon>Celerinatantimonadaceae</taxon>
        <taxon>Celerinatantimonas</taxon>
    </lineage>
</organism>
<proteinExistence type="predicted"/>
<dbReference type="Gene3D" id="3.40.630.30">
    <property type="match status" value="1"/>
</dbReference>
<dbReference type="Pfam" id="PF00583">
    <property type="entry name" value="Acetyltransf_1"/>
    <property type="match status" value="1"/>
</dbReference>
<evidence type="ECO:0000313" key="2">
    <source>
        <dbReference type="EMBL" id="MFM2486155.1"/>
    </source>
</evidence>
<reference evidence="2 3" key="1">
    <citation type="journal article" date="2013" name="Int. J. Syst. Evol. Microbiol.">
        <title>Celerinatantimonas yamalensis sp. nov., a cold-adapted diazotrophic bacterium from a cold permafrost brine.</title>
        <authorList>
            <person name="Shcherbakova V."/>
            <person name="Chuvilskaya N."/>
            <person name="Rivkina E."/>
            <person name="Demidov N."/>
            <person name="Uchaeva V."/>
            <person name="Suetin S."/>
            <person name="Suzina N."/>
            <person name="Gilichinsky D."/>
        </authorList>
    </citation>
    <scope>NUCLEOTIDE SEQUENCE [LARGE SCALE GENOMIC DNA]</scope>
    <source>
        <strain evidence="2 3">C7</strain>
    </source>
</reference>
<feature type="domain" description="N-acetyltransferase" evidence="1">
    <location>
        <begin position="2"/>
        <end position="157"/>
    </location>
</feature>
<sequence>MVSIEKYSTQREHETNLLCVKPEQAEFTVGNIATVVSTLEQHEHPHLIVAHGNVVGFFLLDLSYSETYNFSTSKAMGVRALLVDQRFQGQGFASQAINLLPCYVKSNYPGFEQLQLTVNCRNKAAYECYRKCGFEASGKLYLGGPVGPQYIMQRKIG</sequence>
<dbReference type="InterPro" id="IPR000182">
    <property type="entry name" value="GNAT_dom"/>
</dbReference>
<evidence type="ECO:0000259" key="1">
    <source>
        <dbReference type="PROSITE" id="PS51186"/>
    </source>
</evidence>
<dbReference type="SUPFAM" id="SSF55729">
    <property type="entry name" value="Acyl-CoA N-acyltransferases (Nat)"/>
    <property type="match status" value="1"/>
</dbReference>
<accession>A0ABW9G8Y8</accession>
<name>A0ABW9G8Y8_9GAMM</name>